<evidence type="ECO:0000313" key="2">
    <source>
        <dbReference type="EMBL" id="KAG8187200.1"/>
    </source>
</evidence>
<protein>
    <submittedName>
        <fullName evidence="2">Uncharacterized protein</fullName>
    </submittedName>
</protein>
<organism evidence="2 3">
    <name type="scientific">Oedothorax gibbosus</name>
    <dbReference type="NCBI Taxonomy" id="931172"/>
    <lineage>
        <taxon>Eukaryota</taxon>
        <taxon>Metazoa</taxon>
        <taxon>Ecdysozoa</taxon>
        <taxon>Arthropoda</taxon>
        <taxon>Chelicerata</taxon>
        <taxon>Arachnida</taxon>
        <taxon>Araneae</taxon>
        <taxon>Araneomorphae</taxon>
        <taxon>Entelegynae</taxon>
        <taxon>Araneoidea</taxon>
        <taxon>Linyphiidae</taxon>
        <taxon>Erigoninae</taxon>
        <taxon>Oedothorax</taxon>
    </lineage>
</organism>
<feature type="compositionally biased region" description="Low complexity" evidence="1">
    <location>
        <begin position="109"/>
        <end position="121"/>
    </location>
</feature>
<proteinExistence type="predicted"/>
<name>A0AAV6URV4_9ARAC</name>
<accession>A0AAV6URV4</accession>
<dbReference type="Proteomes" id="UP000827092">
    <property type="component" value="Unassembled WGS sequence"/>
</dbReference>
<reference evidence="2 3" key="1">
    <citation type="journal article" date="2022" name="Nat. Ecol. Evol.">
        <title>A masculinizing supergene underlies an exaggerated male reproductive morph in a spider.</title>
        <authorList>
            <person name="Hendrickx F."/>
            <person name="De Corte Z."/>
            <person name="Sonet G."/>
            <person name="Van Belleghem S.M."/>
            <person name="Kostlbacher S."/>
            <person name="Vangestel C."/>
        </authorList>
    </citation>
    <scope>NUCLEOTIDE SEQUENCE [LARGE SCALE GENOMIC DNA]</scope>
    <source>
        <strain evidence="2">W744_W776</strain>
    </source>
</reference>
<dbReference type="AlphaFoldDB" id="A0AAV6URV4"/>
<dbReference type="EMBL" id="JAFNEN010000277">
    <property type="protein sequence ID" value="KAG8187200.1"/>
    <property type="molecule type" value="Genomic_DNA"/>
</dbReference>
<evidence type="ECO:0000313" key="3">
    <source>
        <dbReference type="Proteomes" id="UP000827092"/>
    </source>
</evidence>
<gene>
    <name evidence="2" type="ORF">JTE90_020069</name>
</gene>
<evidence type="ECO:0000256" key="1">
    <source>
        <dbReference type="SAM" id="MobiDB-lite"/>
    </source>
</evidence>
<keyword evidence="3" id="KW-1185">Reference proteome</keyword>
<sequence>MGSSRATLFSTNPAPVKLAKNMTYASVAPKNHETAEKEAMLRKRFLLSFWRRLPLQSKPKNRTSNPFIPDIPLTSPEAMTSWPLVAISISHLPPLRCATLFETMVHFSSSESPSCSWCSSEDAQGREGL</sequence>
<feature type="region of interest" description="Disordered" evidence="1">
    <location>
        <begin position="109"/>
        <end position="129"/>
    </location>
</feature>
<comment type="caution">
    <text evidence="2">The sequence shown here is derived from an EMBL/GenBank/DDBJ whole genome shotgun (WGS) entry which is preliminary data.</text>
</comment>